<evidence type="ECO:0000313" key="1">
    <source>
        <dbReference type="EMBL" id="MED6118025.1"/>
    </source>
</evidence>
<accession>A0ABU6R1S3</accession>
<reference evidence="1 2" key="1">
    <citation type="journal article" date="2023" name="Plants (Basel)">
        <title>Bridging the Gap: Combining Genomics and Transcriptomics Approaches to Understand Stylosanthes scabra, an Orphan Legume from the Brazilian Caatinga.</title>
        <authorList>
            <person name="Ferreira-Neto J.R.C."/>
            <person name="da Silva M.D."/>
            <person name="Binneck E."/>
            <person name="de Melo N.F."/>
            <person name="da Silva R.H."/>
            <person name="de Melo A.L.T.M."/>
            <person name="Pandolfi V."/>
            <person name="Bustamante F.O."/>
            <person name="Brasileiro-Vidal A.C."/>
            <person name="Benko-Iseppon A.M."/>
        </authorList>
    </citation>
    <scope>NUCLEOTIDE SEQUENCE [LARGE SCALE GENOMIC DNA]</scope>
    <source>
        <tissue evidence="1">Leaves</tissue>
    </source>
</reference>
<keyword evidence="2" id="KW-1185">Reference proteome</keyword>
<comment type="caution">
    <text evidence="1">The sequence shown here is derived from an EMBL/GenBank/DDBJ whole genome shotgun (WGS) entry which is preliminary data.</text>
</comment>
<gene>
    <name evidence="1" type="ORF">PIB30_115598</name>
</gene>
<organism evidence="1 2">
    <name type="scientific">Stylosanthes scabra</name>
    <dbReference type="NCBI Taxonomy" id="79078"/>
    <lineage>
        <taxon>Eukaryota</taxon>
        <taxon>Viridiplantae</taxon>
        <taxon>Streptophyta</taxon>
        <taxon>Embryophyta</taxon>
        <taxon>Tracheophyta</taxon>
        <taxon>Spermatophyta</taxon>
        <taxon>Magnoliopsida</taxon>
        <taxon>eudicotyledons</taxon>
        <taxon>Gunneridae</taxon>
        <taxon>Pentapetalae</taxon>
        <taxon>rosids</taxon>
        <taxon>fabids</taxon>
        <taxon>Fabales</taxon>
        <taxon>Fabaceae</taxon>
        <taxon>Papilionoideae</taxon>
        <taxon>50 kb inversion clade</taxon>
        <taxon>dalbergioids sensu lato</taxon>
        <taxon>Dalbergieae</taxon>
        <taxon>Pterocarpus clade</taxon>
        <taxon>Stylosanthes</taxon>
    </lineage>
</organism>
<feature type="non-terminal residue" evidence="1">
    <location>
        <position position="66"/>
    </location>
</feature>
<evidence type="ECO:0000313" key="2">
    <source>
        <dbReference type="Proteomes" id="UP001341840"/>
    </source>
</evidence>
<proteinExistence type="predicted"/>
<name>A0ABU6R1S3_9FABA</name>
<dbReference type="Proteomes" id="UP001341840">
    <property type="component" value="Unassembled WGS sequence"/>
</dbReference>
<protein>
    <submittedName>
        <fullName evidence="1">Uncharacterized protein</fullName>
    </submittedName>
</protein>
<sequence length="66" mass="7312">MVPEPPNFHDASSHHVARQPKVIDLRIHGFREIPATAMATDVKSGDLSVRTLPRFAEPRGSPLKDN</sequence>
<dbReference type="EMBL" id="JASCZI010013012">
    <property type="protein sequence ID" value="MED6118025.1"/>
    <property type="molecule type" value="Genomic_DNA"/>
</dbReference>